<dbReference type="InterPro" id="IPR000412">
    <property type="entry name" value="ABC_2_transport"/>
</dbReference>
<keyword evidence="4 6" id="KW-0472">Membrane</keyword>
<proteinExistence type="inferred from homology"/>
<feature type="transmembrane region" description="Helical" evidence="6">
    <location>
        <begin position="227"/>
        <end position="245"/>
    </location>
</feature>
<comment type="similarity">
    <text evidence="6">Belongs to the ABC-2 integral membrane protein family.</text>
</comment>
<evidence type="ECO:0000256" key="6">
    <source>
        <dbReference type="RuleBase" id="RU361157"/>
    </source>
</evidence>
<dbReference type="PANTHER" id="PTHR43229">
    <property type="entry name" value="NODULATION PROTEIN J"/>
    <property type="match status" value="1"/>
</dbReference>
<evidence type="ECO:0000259" key="7">
    <source>
        <dbReference type="PROSITE" id="PS51012"/>
    </source>
</evidence>
<accession>A0A1M4EAV8</accession>
<reference evidence="8" key="1">
    <citation type="submission" date="2016-04" db="EMBL/GenBank/DDBJ databases">
        <authorList>
            <person name="Evans L.H."/>
            <person name="Alamgir A."/>
            <person name="Owens N."/>
            <person name="Weber N.D."/>
            <person name="Virtaneva K."/>
            <person name="Barbian K."/>
            <person name="Babar A."/>
            <person name="Rosenke K."/>
        </authorList>
    </citation>
    <scope>NUCLEOTIDE SEQUENCE</scope>
    <source>
        <strain evidence="8">Nono1</strain>
    </source>
</reference>
<dbReference type="RefSeq" id="WP_225275370.1">
    <property type="nucleotide sequence ID" value="NZ_CP084058.1"/>
</dbReference>
<dbReference type="GO" id="GO:0140359">
    <property type="term" value="F:ABC-type transporter activity"/>
    <property type="evidence" value="ECO:0007669"/>
    <property type="project" value="InterPro"/>
</dbReference>
<evidence type="ECO:0000256" key="1">
    <source>
        <dbReference type="ARBA" id="ARBA00004141"/>
    </source>
</evidence>
<dbReference type="GO" id="GO:0043190">
    <property type="term" value="C:ATP-binding cassette (ABC) transporter complex"/>
    <property type="evidence" value="ECO:0007669"/>
    <property type="project" value="InterPro"/>
</dbReference>
<keyword evidence="2 6" id="KW-0812">Transmembrane</keyword>
<sequence>MSKHFLGDTTVLLGRSLRHITRSPDTIITTAIMPIAMMLMFVYVFGGAISTGSGTSYVNYMLPGILLITVASGIAYTAYRLFMDMQGGIFERFQSMPTARSSVLWAHVLTSLVANLVSLVVVMLVALLMGFRSGAGVLAWLSVAGILVLFTLALTWIAVIPGLSAKTMEGASAFSYPLIFLPFLSSAFVPTDTMPTPLRVFADHQPVTSIVNAIRALFAEQPVGNDIWVALGWCAGILVVAYAFAMNTYRRKIS</sequence>
<feature type="transmembrane region" description="Helical" evidence="6">
    <location>
        <begin position="171"/>
        <end position="189"/>
    </location>
</feature>
<dbReference type="InterPro" id="IPR013525">
    <property type="entry name" value="ABC2_TM"/>
</dbReference>
<dbReference type="PIRSF" id="PIRSF006648">
    <property type="entry name" value="DrrB"/>
    <property type="match status" value="1"/>
</dbReference>
<dbReference type="InterPro" id="IPR047817">
    <property type="entry name" value="ABC2_TM_bact-type"/>
</dbReference>
<keyword evidence="6" id="KW-0813">Transport</keyword>
<evidence type="ECO:0000313" key="8">
    <source>
        <dbReference type="EMBL" id="SBO96035.1"/>
    </source>
</evidence>
<dbReference type="EMBL" id="LT559118">
    <property type="protein sequence ID" value="SBO96035.1"/>
    <property type="molecule type" value="Genomic_DNA"/>
</dbReference>
<feature type="transmembrane region" description="Helical" evidence="6">
    <location>
        <begin position="137"/>
        <end position="159"/>
    </location>
</feature>
<name>A0A1M4EAV8_9ACTN</name>
<dbReference type="AlphaFoldDB" id="A0A1M4EAV8"/>
<organism evidence="8">
    <name type="scientific">Nonomuraea gerenzanensis</name>
    <dbReference type="NCBI Taxonomy" id="93944"/>
    <lineage>
        <taxon>Bacteria</taxon>
        <taxon>Bacillati</taxon>
        <taxon>Actinomycetota</taxon>
        <taxon>Actinomycetes</taxon>
        <taxon>Streptosporangiales</taxon>
        <taxon>Streptosporangiaceae</taxon>
        <taxon>Nonomuraea</taxon>
    </lineage>
</organism>
<feature type="domain" description="ABC transmembrane type-2" evidence="7">
    <location>
        <begin position="25"/>
        <end position="252"/>
    </location>
</feature>
<feature type="transmembrane region" description="Helical" evidence="6">
    <location>
        <begin position="27"/>
        <end position="49"/>
    </location>
</feature>
<evidence type="ECO:0000256" key="2">
    <source>
        <dbReference type="ARBA" id="ARBA00022692"/>
    </source>
</evidence>
<keyword evidence="5" id="KW-0046">Antibiotic resistance</keyword>
<feature type="transmembrane region" description="Helical" evidence="6">
    <location>
        <begin position="61"/>
        <end position="82"/>
    </location>
</feature>
<gene>
    <name evidence="8" type="ORF">BN4615_P5551</name>
</gene>
<feature type="transmembrane region" description="Helical" evidence="6">
    <location>
        <begin position="103"/>
        <end position="131"/>
    </location>
</feature>
<dbReference type="Pfam" id="PF01061">
    <property type="entry name" value="ABC2_membrane"/>
    <property type="match status" value="1"/>
</dbReference>
<protein>
    <recommendedName>
        <fullName evidence="6">Transport permease protein</fullName>
    </recommendedName>
</protein>
<evidence type="ECO:0000256" key="4">
    <source>
        <dbReference type="ARBA" id="ARBA00023136"/>
    </source>
</evidence>
<dbReference type="PANTHER" id="PTHR43229:SF2">
    <property type="entry name" value="NODULATION PROTEIN J"/>
    <property type="match status" value="1"/>
</dbReference>
<evidence type="ECO:0000256" key="5">
    <source>
        <dbReference type="ARBA" id="ARBA00023251"/>
    </source>
</evidence>
<keyword evidence="6" id="KW-1003">Cell membrane</keyword>
<dbReference type="PROSITE" id="PS51012">
    <property type="entry name" value="ABC_TM2"/>
    <property type="match status" value="1"/>
</dbReference>
<keyword evidence="3 6" id="KW-1133">Transmembrane helix</keyword>
<dbReference type="GO" id="GO:0046677">
    <property type="term" value="P:response to antibiotic"/>
    <property type="evidence" value="ECO:0007669"/>
    <property type="project" value="UniProtKB-KW"/>
</dbReference>
<dbReference type="InterPro" id="IPR051784">
    <property type="entry name" value="Nod_factor_ABC_transporter"/>
</dbReference>
<comment type="subcellular location">
    <subcellularLocation>
        <location evidence="6">Cell membrane</location>
        <topology evidence="6">Multi-pass membrane protein</topology>
    </subcellularLocation>
    <subcellularLocation>
        <location evidence="1">Membrane</location>
        <topology evidence="1">Multi-pass membrane protein</topology>
    </subcellularLocation>
</comment>
<evidence type="ECO:0000256" key="3">
    <source>
        <dbReference type="ARBA" id="ARBA00022989"/>
    </source>
</evidence>